<feature type="non-terminal residue" evidence="1">
    <location>
        <position position="1"/>
    </location>
</feature>
<sequence>EYLNKEKLLLQDIQNVSWSLRKNSQQFWCRDPDRASCQTSFQTQFQKLFSAQQRF</sequence>
<dbReference type="AlphaFoldDB" id="A0ABD0MPQ4"/>
<comment type="caution">
    <text evidence="1">The sequence shown here is derived from an EMBL/GenBank/DDBJ whole genome shotgun (WGS) entry which is preliminary data.</text>
</comment>
<accession>A0ABD0MPQ4</accession>
<dbReference type="Proteomes" id="UP001529510">
    <property type="component" value="Unassembled WGS sequence"/>
</dbReference>
<gene>
    <name evidence="1" type="ORF">M9458_053585</name>
</gene>
<evidence type="ECO:0000313" key="2">
    <source>
        <dbReference type="Proteomes" id="UP001529510"/>
    </source>
</evidence>
<keyword evidence="2" id="KW-1185">Reference proteome</keyword>
<dbReference type="EMBL" id="JAMKFB020000258">
    <property type="protein sequence ID" value="KAL0151072.1"/>
    <property type="molecule type" value="Genomic_DNA"/>
</dbReference>
<reference evidence="1 2" key="1">
    <citation type="submission" date="2024-05" db="EMBL/GenBank/DDBJ databases">
        <title>Genome sequencing and assembly of Indian major carp, Cirrhinus mrigala (Hamilton, 1822).</title>
        <authorList>
            <person name="Mohindra V."/>
            <person name="Chowdhury L.M."/>
            <person name="Lal K."/>
            <person name="Jena J.K."/>
        </authorList>
    </citation>
    <scope>NUCLEOTIDE SEQUENCE [LARGE SCALE GENOMIC DNA]</scope>
    <source>
        <strain evidence="1">CM1030</strain>
        <tissue evidence="1">Blood</tissue>
    </source>
</reference>
<proteinExistence type="predicted"/>
<feature type="non-terminal residue" evidence="1">
    <location>
        <position position="55"/>
    </location>
</feature>
<name>A0ABD0MPQ4_CIRMR</name>
<evidence type="ECO:0000313" key="1">
    <source>
        <dbReference type="EMBL" id="KAL0151072.1"/>
    </source>
</evidence>
<organism evidence="1 2">
    <name type="scientific">Cirrhinus mrigala</name>
    <name type="common">Mrigala</name>
    <dbReference type="NCBI Taxonomy" id="683832"/>
    <lineage>
        <taxon>Eukaryota</taxon>
        <taxon>Metazoa</taxon>
        <taxon>Chordata</taxon>
        <taxon>Craniata</taxon>
        <taxon>Vertebrata</taxon>
        <taxon>Euteleostomi</taxon>
        <taxon>Actinopterygii</taxon>
        <taxon>Neopterygii</taxon>
        <taxon>Teleostei</taxon>
        <taxon>Ostariophysi</taxon>
        <taxon>Cypriniformes</taxon>
        <taxon>Cyprinidae</taxon>
        <taxon>Labeoninae</taxon>
        <taxon>Labeonini</taxon>
        <taxon>Cirrhinus</taxon>
    </lineage>
</organism>
<protein>
    <submittedName>
        <fullName evidence="1">Uncharacterized protein</fullName>
    </submittedName>
</protein>